<organism evidence="1 2">
    <name type="scientific">Intoshia linei</name>
    <dbReference type="NCBI Taxonomy" id="1819745"/>
    <lineage>
        <taxon>Eukaryota</taxon>
        <taxon>Metazoa</taxon>
        <taxon>Spiralia</taxon>
        <taxon>Lophotrochozoa</taxon>
        <taxon>Mesozoa</taxon>
        <taxon>Orthonectida</taxon>
        <taxon>Rhopaluridae</taxon>
        <taxon>Intoshia</taxon>
    </lineage>
</organism>
<comment type="caution">
    <text evidence="1">The sequence shown here is derived from an EMBL/GenBank/DDBJ whole genome shotgun (WGS) entry which is preliminary data.</text>
</comment>
<protein>
    <submittedName>
        <fullName evidence="1">Uncharacterized protein</fullName>
    </submittedName>
</protein>
<accession>A0A177B016</accession>
<evidence type="ECO:0000313" key="1">
    <source>
        <dbReference type="EMBL" id="OAF67619.1"/>
    </source>
</evidence>
<reference evidence="1 2" key="1">
    <citation type="submission" date="2016-04" db="EMBL/GenBank/DDBJ databases">
        <title>The genome of Intoshia linei affirms orthonectids as highly simplified spiralians.</title>
        <authorList>
            <person name="Mikhailov K.V."/>
            <person name="Slusarev G.S."/>
            <person name="Nikitin M.A."/>
            <person name="Logacheva M.D."/>
            <person name="Penin A."/>
            <person name="Aleoshin V."/>
            <person name="Panchin Y.V."/>
        </authorList>
    </citation>
    <scope>NUCLEOTIDE SEQUENCE [LARGE SCALE GENOMIC DNA]</scope>
    <source>
        <strain evidence="1">Intl2013</strain>
        <tissue evidence="1">Whole animal</tissue>
    </source>
</reference>
<sequence>MLIRQQITKFLTDAAFAKNRKKIDKFHKQILNSEETTSLSACLVIIEPFIKFTVILSGTSYTTSALALPMIKIICEVASAKQTDDLLLKFLRKNK</sequence>
<evidence type="ECO:0000313" key="2">
    <source>
        <dbReference type="Proteomes" id="UP000078046"/>
    </source>
</evidence>
<dbReference type="EMBL" id="LWCA01000616">
    <property type="protein sequence ID" value="OAF67619.1"/>
    <property type="molecule type" value="Genomic_DNA"/>
</dbReference>
<keyword evidence="2" id="KW-1185">Reference proteome</keyword>
<gene>
    <name evidence="1" type="ORF">A3Q56_04673</name>
</gene>
<name>A0A177B016_9BILA</name>
<dbReference type="Proteomes" id="UP000078046">
    <property type="component" value="Unassembled WGS sequence"/>
</dbReference>
<dbReference type="AlphaFoldDB" id="A0A177B016"/>
<proteinExistence type="predicted"/>